<dbReference type="Proteomes" id="UP000410984">
    <property type="component" value="Unassembled WGS sequence"/>
</dbReference>
<proteinExistence type="predicted"/>
<keyword evidence="2" id="KW-1185">Reference proteome</keyword>
<accession>A0A509EIM1</accession>
<reference evidence="1 2" key="1">
    <citation type="submission" date="2019-06" db="EMBL/GenBank/DDBJ databases">
        <authorList>
            <person name="Rodrigo-Torres L."/>
            <person name="Arahal R. D."/>
            <person name="Lucena T."/>
        </authorList>
    </citation>
    <scope>NUCLEOTIDE SEQUENCE [LARGE SCALE GENOMIC DNA]</scope>
    <source>
        <strain evidence="1 2">SB0023/3</strain>
    </source>
</reference>
<organism evidence="1 2">
    <name type="scientific">Methylobacterium symbioticum</name>
    <dbReference type="NCBI Taxonomy" id="2584084"/>
    <lineage>
        <taxon>Bacteria</taxon>
        <taxon>Pseudomonadati</taxon>
        <taxon>Pseudomonadota</taxon>
        <taxon>Alphaproteobacteria</taxon>
        <taxon>Hyphomicrobiales</taxon>
        <taxon>Methylobacteriaceae</taxon>
        <taxon>Methylobacterium</taxon>
    </lineage>
</organism>
<name>A0A509EIM1_9HYPH</name>
<gene>
    <name evidence="1" type="ORF">MET9862_03924</name>
</gene>
<dbReference type="AlphaFoldDB" id="A0A509EIM1"/>
<evidence type="ECO:0000313" key="1">
    <source>
        <dbReference type="EMBL" id="VUD73309.1"/>
    </source>
</evidence>
<sequence>MGLVFALLLIVPPLGFAVYELQQMRGVRPL</sequence>
<dbReference type="EMBL" id="CABFPH010000066">
    <property type="protein sequence ID" value="VUD73309.1"/>
    <property type="molecule type" value="Genomic_DNA"/>
</dbReference>
<evidence type="ECO:0000313" key="2">
    <source>
        <dbReference type="Proteomes" id="UP000410984"/>
    </source>
</evidence>
<protein>
    <submittedName>
        <fullName evidence="1">Uncharacterized protein</fullName>
    </submittedName>
</protein>